<dbReference type="RefSeq" id="WP_156610695.1">
    <property type="nucleotide sequence ID" value="NZ_WPCU01000008.1"/>
</dbReference>
<gene>
    <name evidence="1" type="ORF">GC722_12475</name>
</gene>
<accession>A0A6A9UYD5</accession>
<organism evidence="1 2">
    <name type="scientific">Auraticoccus cholistanensis</name>
    <dbReference type="NCBI Taxonomy" id="2656650"/>
    <lineage>
        <taxon>Bacteria</taxon>
        <taxon>Bacillati</taxon>
        <taxon>Actinomycetota</taxon>
        <taxon>Actinomycetes</taxon>
        <taxon>Propionibacteriales</taxon>
        <taxon>Propionibacteriaceae</taxon>
        <taxon>Auraticoccus</taxon>
    </lineage>
</organism>
<proteinExistence type="predicted"/>
<dbReference type="AlphaFoldDB" id="A0A6A9UYD5"/>
<reference evidence="1 2" key="1">
    <citation type="submission" date="2019-12" db="EMBL/GenBank/DDBJ databases">
        <title>Auraticoccus cholistani sp. nov., an actinomycete isolated from soil of Cholistan desert.</title>
        <authorList>
            <person name="Cheema M.T."/>
        </authorList>
    </citation>
    <scope>NUCLEOTIDE SEQUENCE [LARGE SCALE GENOMIC DNA]</scope>
    <source>
        <strain evidence="1 2">F435</strain>
    </source>
</reference>
<dbReference type="EMBL" id="WPCU01000008">
    <property type="protein sequence ID" value="MVA76832.1"/>
    <property type="molecule type" value="Genomic_DNA"/>
</dbReference>
<dbReference type="Proteomes" id="UP000435304">
    <property type="component" value="Unassembled WGS sequence"/>
</dbReference>
<protein>
    <submittedName>
        <fullName evidence="1">Uncharacterized protein</fullName>
    </submittedName>
</protein>
<evidence type="ECO:0000313" key="1">
    <source>
        <dbReference type="EMBL" id="MVA76832.1"/>
    </source>
</evidence>
<sequence>MTGAAHVDRPALERWFAERTGFHPLGPRDDVLLAFGDGETSYAVRAGGEGFELLRASHSSLRPVAGATHLDDALRLLALAVLPSRAPQLRPDDLGPGVTLDLGQDGAGAAWSDAAGEHHRVRVGALGQREQLLVRLSRCAQASLPEIERSLATPDGAPLLVPRAAAS</sequence>
<keyword evidence="2" id="KW-1185">Reference proteome</keyword>
<evidence type="ECO:0000313" key="2">
    <source>
        <dbReference type="Proteomes" id="UP000435304"/>
    </source>
</evidence>
<comment type="caution">
    <text evidence="1">The sequence shown here is derived from an EMBL/GenBank/DDBJ whole genome shotgun (WGS) entry which is preliminary data.</text>
</comment>
<name>A0A6A9UYD5_9ACTN</name>